<feature type="transmembrane region" description="Helical" evidence="7">
    <location>
        <begin position="365"/>
        <end position="389"/>
    </location>
</feature>
<evidence type="ECO:0000313" key="9">
    <source>
        <dbReference type="Proteomes" id="UP000182569"/>
    </source>
</evidence>
<gene>
    <name evidence="8" type="ORF">A7L45_04510</name>
</gene>
<evidence type="ECO:0000256" key="5">
    <source>
        <dbReference type="ARBA" id="ARBA00022989"/>
    </source>
</evidence>
<dbReference type="RefSeq" id="WP_071611666.1">
    <property type="nucleotide sequence ID" value="NZ_CP015756.1"/>
</dbReference>
<accession>A0A1J0GDG1</accession>
<organism evidence="8 9">
    <name type="scientific">Clostridium estertheticum subsp. estertheticum</name>
    <dbReference type="NCBI Taxonomy" id="1552"/>
    <lineage>
        <taxon>Bacteria</taxon>
        <taxon>Bacillati</taxon>
        <taxon>Bacillota</taxon>
        <taxon>Clostridia</taxon>
        <taxon>Eubacteriales</taxon>
        <taxon>Clostridiaceae</taxon>
        <taxon>Clostridium</taxon>
    </lineage>
</organism>
<keyword evidence="4 7" id="KW-0812">Transmembrane</keyword>
<feature type="transmembrane region" description="Helical" evidence="7">
    <location>
        <begin position="197"/>
        <end position="221"/>
    </location>
</feature>
<dbReference type="KEGG" id="ceu:A7L45_04510"/>
<name>A0A1J0GDG1_9CLOT</name>
<evidence type="ECO:0000313" key="8">
    <source>
        <dbReference type="EMBL" id="APC39373.1"/>
    </source>
</evidence>
<keyword evidence="6 7" id="KW-0472">Membrane</keyword>
<dbReference type="EMBL" id="CP015756">
    <property type="protein sequence ID" value="APC39373.1"/>
    <property type="molecule type" value="Genomic_DNA"/>
</dbReference>
<feature type="transmembrane region" description="Helical" evidence="7">
    <location>
        <begin position="337"/>
        <end position="359"/>
    </location>
</feature>
<dbReference type="Proteomes" id="UP000182569">
    <property type="component" value="Chromosome"/>
</dbReference>
<evidence type="ECO:0000256" key="6">
    <source>
        <dbReference type="ARBA" id="ARBA00023136"/>
    </source>
</evidence>
<feature type="transmembrane region" description="Helical" evidence="7">
    <location>
        <begin position="155"/>
        <end position="177"/>
    </location>
</feature>
<dbReference type="Pfam" id="PF13520">
    <property type="entry name" value="AA_permease_2"/>
    <property type="match status" value="1"/>
</dbReference>
<dbReference type="PANTHER" id="PTHR42770">
    <property type="entry name" value="AMINO ACID TRANSPORTER-RELATED"/>
    <property type="match status" value="1"/>
</dbReference>
<dbReference type="InterPro" id="IPR050367">
    <property type="entry name" value="APC_superfamily"/>
</dbReference>
<feature type="transmembrane region" description="Helical" evidence="7">
    <location>
        <begin position="287"/>
        <end position="307"/>
    </location>
</feature>
<evidence type="ECO:0000256" key="2">
    <source>
        <dbReference type="ARBA" id="ARBA00022448"/>
    </source>
</evidence>
<dbReference type="STRING" id="1552.A7L45_04510"/>
<comment type="subcellular location">
    <subcellularLocation>
        <location evidence="1">Cell membrane</location>
        <topology evidence="1">Multi-pass membrane protein</topology>
    </subcellularLocation>
</comment>
<feature type="transmembrane region" description="Helical" evidence="7">
    <location>
        <begin position="233"/>
        <end position="257"/>
    </location>
</feature>
<feature type="transmembrane region" description="Helical" evidence="7">
    <location>
        <begin position="449"/>
        <end position="466"/>
    </location>
</feature>
<keyword evidence="2" id="KW-0813">Transport</keyword>
<keyword evidence="9" id="KW-1185">Reference proteome</keyword>
<feature type="transmembrane region" description="Helical" evidence="7">
    <location>
        <begin position="409"/>
        <end position="429"/>
    </location>
</feature>
<dbReference type="PANTHER" id="PTHR42770:SF15">
    <property type="entry name" value="GLUTAMATE_GAMMA-AMINOBUTYRATE ANTIPORTER-RELATED"/>
    <property type="match status" value="1"/>
</dbReference>
<dbReference type="OrthoDB" id="92719at2"/>
<dbReference type="GO" id="GO:0005886">
    <property type="term" value="C:plasma membrane"/>
    <property type="evidence" value="ECO:0007669"/>
    <property type="project" value="UniProtKB-SubCell"/>
</dbReference>
<evidence type="ECO:0000256" key="7">
    <source>
        <dbReference type="SAM" id="Phobius"/>
    </source>
</evidence>
<dbReference type="AlphaFoldDB" id="A0A1J0GDG1"/>
<keyword evidence="3" id="KW-1003">Cell membrane</keyword>
<reference evidence="9" key="1">
    <citation type="journal article" date="2016" name="Front. Microbiol.">
        <title>Complete Genome Sequence of Clostridium estertheticum DSM 8809, a Microbe Identified in Spoiled Vacuum Packed Beef.</title>
        <authorList>
            <person name="Yu Z."/>
            <person name="Gunn L."/>
            <person name="Brennan E."/>
            <person name="Reid R."/>
            <person name="Wall P.G."/>
            <person name="Gaora O.P."/>
            <person name="Hurley D."/>
            <person name="Bolton D."/>
            <person name="Fanning S."/>
        </authorList>
    </citation>
    <scope>NUCLEOTIDE SEQUENCE [LARGE SCALE GENOMIC DNA]</scope>
    <source>
        <strain evidence="9">DSM 8809</strain>
    </source>
</reference>
<feature type="transmembrane region" description="Helical" evidence="7">
    <location>
        <begin position="38"/>
        <end position="61"/>
    </location>
</feature>
<proteinExistence type="predicted"/>
<evidence type="ECO:0000256" key="1">
    <source>
        <dbReference type="ARBA" id="ARBA00004651"/>
    </source>
</evidence>
<keyword evidence="5 7" id="KW-1133">Transmembrane helix</keyword>
<feature type="transmembrane region" description="Helical" evidence="7">
    <location>
        <begin position="82"/>
        <end position="102"/>
    </location>
</feature>
<dbReference type="InterPro" id="IPR002293">
    <property type="entry name" value="AA/rel_permease1"/>
</dbReference>
<evidence type="ECO:0000256" key="3">
    <source>
        <dbReference type="ARBA" id="ARBA00022475"/>
    </source>
</evidence>
<feature type="transmembrane region" description="Helical" evidence="7">
    <location>
        <begin position="122"/>
        <end position="143"/>
    </location>
</feature>
<dbReference type="GO" id="GO:0022857">
    <property type="term" value="F:transmembrane transporter activity"/>
    <property type="evidence" value="ECO:0007669"/>
    <property type="project" value="InterPro"/>
</dbReference>
<dbReference type="Gene3D" id="1.20.1740.10">
    <property type="entry name" value="Amino acid/polyamine transporter I"/>
    <property type="match status" value="1"/>
</dbReference>
<sequence length="477" mass="51491">MKNAKKLGLWTLVMLIFVPTFGFGNIASNAVTLGPAAIPSWLIVALLFFLPLSIMIAELASANKDKEGGLYNWIECSIGPKWAFIGTWSYFVANLFYLQMVFARIPVMISWTLFGENRFNDANAYLLPYIGMGLAIALTYIATTGVKRFSKISDLGGKLTLAVTVIFILFAVVGVLVGGQPSATAFTSGTVIPKFDAGYFSTFSWLILAVAGAEVAGTYIKDVENPKKVFPKAVIIATTFVAGAYILGSLAICLVASPELITKAGVKDAGYVVYKILAENWGLNGKIFVQMYAFILTISSVAAYVVWLESPIRAMFSEVPSGTFPNFLTKKREDGTLVNALWVQCAILLVLIIVPLAGLNNIDKFFNLLTTLSALSLAIPYIVLAAAYLTFRLKGNVPPFVMLKSKAAVIIASSVVFVLGILAFFGAGWGNIAGAKNFSEAIVPILKNYGGPVGFIIFGFFISYLTKTFSKSNIKDK</sequence>
<protein>
    <submittedName>
        <fullName evidence="8">Amino acid permease</fullName>
    </submittedName>
</protein>
<dbReference type="PIRSF" id="PIRSF006060">
    <property type="entry name" value="AA_transporter"/>
    <property type="match status" value="1"/>
</dbReference>
<evidence type="ECO:0000256" key="4">
    <source>
        <dbReference type="ARBA" id="ARBA00022692"/>
    </source>
</evidence>